<gene>
    <name evidence="6" type="ORF">HHUSO_G29544</name>
</gene>
<sequence>TVLGSEMKMVLIGKTGSGKSATGNTILGGKAFTSKASGRSVTMLCGKKKGEVFGRSVALVDTPGLMDTQFSTEDITKEIVKSIQLSSPGPHAFILVLQIGRFTEEERKAVEIIEDVFGEGASKFMIVLFTHKENLEDGTIEEFVQDNSKEIQELVQKCGGGYHAFNNRDMSDRTQVYELLEKIEKMVADNGGGYYSSEMYEKAEAAIRQKQEEIMKEKEEEIRREQEELRAKLQKELEEQKRKLEEEYQKRKEEEEMKQKEKEMEEKIKKQEEEKRREKEEAARQEAENASLPWHKLLNLGKKVVGWISSFL</sequence>
<keyword evidence="3" id="KW-0342">GTP-binding</keyword>
<dbReference type="Proteomes" id="UP001369086">
    <property type="component" value="Unassembled WGS sequence"/>
</dbReference>
<evidence type="ECO:0000259" key="5">
    <source>
        <dbReference type="PROSITE" id="PS51720"/>
    </source>
</evidence>
<evidence type="ECO:0000313" key="7">
    <source>
        <dbReference type="Proteomes" id="UP001369086"/>
    </source>
</evidence>
<feature type="domain" description="AIG1-type G" evidence="5">
    <location>
        <begin position="4"/>
        <end position="204"/>
    </location>
</feature>
<reference evidence="6 7" key="1">
    <citation type="submission" date="2021-05" db="EMBL/GenBank/DDBJ databases">
        <authorList>
            <person name="Zahm M."/>
            <person name="Klopp C."/>
            <person name="Cabau C."/>
            <person name="Kuhl H."/>
            <person name="Suciu R."/>
            <person name="Ciorpac M."/>
            <person name="Holostenco D."/>
            <person name="Gessner J."/>
            <person name="Wuertz S."/>
            <person name="Hohne C."/>
            <person name="Stock M."/>
            <person name="Gislard M."/>
            <person name="Lluch J."/>
            <person name="Milhes M."/>
            <person name="Lampietro C."/>
            <person name="Lopez Roques C."/>
            <person name="Donnadieu C."/>
            <person name="Du K."/>
            <person name="Schartl M."/>
            <person name="Guiguen Y."/>
        </authorList>
    </citation>
    <scope>NUCLEOTIDE SEQUENCE [LARGE SCALE GENOMIC DNA]</scope>
    <source>
        <strain evidence="6">Hh-F2</strain>
        <tissue evidence="6">Blood</tissue>
    </source>
</reference>
<accession>A0ABR0YHE4</accession>
<keyword evidence="2" id="KW-0547">Nucleotide-binding</keyword>
<protein>
    <submittedName>
        <fullName evidence="6">GTPase IMAP family member 9-like isoform X1</fullName>
    </submittedName>
</protein>
<dbReference type="SUPFAM" id="SSF52540">
    <property type="entry name" value="P-loop containing nucleoside triphosphate hydrolases"/>
    <property type="match status" value="1"/>
</dbReference>
<feature type="region of interest" description="Disordered" evidence="4">
    <location>
        <begin position="243"/>
        <end position="290"/>
    </location>
</feature>
<comment type="similarity">
    <text evidence="1">Belongs to the TRAFAC class TrmE-Era-EngA-EngB-Septin-like GTPase superfamily. AIG1/Toc34/Toc159-like paraseptin GTPase family. IAN subfamily.</text>
</comment>
<feature type="compositionally biased region" description="Basic and acidic residues" evidence="4">
    <location>
        <begin position="243"/>
        <end position="287"/>
    </location>
</feature>
<evidence type="ECO:0000256" key="3">
    <source>
        <dbReference type="ARBA" id="ARBA00023134"/>
    </source>
</evidence>
<keyword evidence="7" id="KW-1185">Reference proteome</keyword>
<organism evidence="6 7">
    <name type="scientific">Huso huso</name>
    <name type="common">Beluga</name>
    <name type="synonym">Acipenser huso</name>
    <dbReference type="NCBI Taxonomy" id="61971"/>
    <lineage>
        <taxon>Eukaryota</taxon>
        <taxon>Metazoa</taxon>
        <taxon>Chordata</taxon>
        <taxon>Craniata</taxon>
        <taxon>Vertebrata</taxon>
        <taxon>Euteleostomi</taxon>
        <taxon>Actinopterygii</taxon>
        <taxon>Chondrostei</taxon>
        <taxon>Acipenseriformes</taxon>
        <taxon>Acipenseridae</taxon>
        <taxon>Huso</taxon>
    </lineage>
</organism>
<proteinExistence type="inferred from homology"/>
<dbReference type="EMBL" id="JAHFZB010000031">
    <property type="protein sequence ID" value="KAK6471610.1"/>
    <property type="molecule type" value="Genomic_DNA"/>
</dbReference>
<comment type="caution">
    <text evidence="6">The sequence shown here is derived from an EMBL/GenBank/DDBJ whole genome shotgun (WGS) entry which is preliminary data.</text>
</comment>
<evidence type="ECO:0000256" key="4">
    <source>
        <dbReference type="SAM" id="MobiDB-lite"/>
    </source>
</evidence>
<dbReference type="Gene3D" id="3.40.50.300">
    <property type="entry name" value="P-loop containing nucleotide triphosphate hydrolases"/>
    <property type="match status" value="1"/>
</dbReference>
<dbReference type="PROSITE" id="PS51720">
    <property type="entry name" value="G_AIG1"/>
    <property type="match status" value="1"/>
</dbReference>
<dbReference type="PANTHER" id="PTHR10903:SF170">
    <property type="entry name" value="GTPASE IMAP FAMILY MEMBER 7"/>
    <property type="match status" value="1"/>
</dbReference>
<dbReference type="PANTHER" id="PTHR10903">
    <property type="entry name" value="GTPASE, IMAP FAMILY MEMBER-RELATED"/>
    <property type="match status" value="1"/>
</dbReference>
<dbReference type="Pfam" id="PF04548">
    <property type="entry name" value="AIG1"/>
    <property type="match status" value="1"/>
</dbReference>
<dbReference type="InterPro" id="IPR006703">
    <property type="entry name" value="G_AIG1"/>
</dbReference>
<evidence type="ECO:0000313" key="6">
    <source>
        <dbReference type="EMBL" id="KAK6471610.1"/>
    </source>
</evidence>
<dbReference type="InterPro" id="IPR027417">
    <property type="entry name" value="P-loop_NTPase"/>
</dbReference>
<feature type="non-terminal residue" evidence="6">
    <location>
        <position position="1"/>
    </location>
</feature>
<evidence type="ECO:0000256" key="1">
    <source>
        <dbReference type="ARBA" id="ARBA00008535"/>
    </source>
</evidence>
<evidence type="ECO:0000256" key="2">
    <source>
        <dbReference type="ARBA" id="ARBA00022741"/>
    </source>
</evidence>
<name>A0ABR0YHE4_HUSHU</name>
<dbReference type="InterPro" id="IPR045058">
    <property type="entry name" value="GIMA/IAN/Toc"/>
</dbReference>
<dbReference type="CDD" id="cd01852">
    <property type="entry name" value="AIG1"/>
    <property type="match status" value="1"/>
</dbReference>